<feature type="signal peptide" evidence="1">
    <location>
        <begin position="1"/>
        <end position="18"/>
    </location>
</feature>
<keyword evidence="1" id="KW-0732">Signal</keyword>
<evidence type="ECO:0008006" key="4">
    <source>
        <dbReference type="Google" id="ProtNLM"/>
    </source>
</evidence>
<sequence length="169" mass="17536">MGSRACLFLAIPLSPSSGYPTLPSNTRVEGAPRLCDADPASQVSAATSIESCRPSASVLGEGSRDEGVKGGGGSGRFNSFGCQDAARLVSGATVPPHLVLVLVKFCNGAVGFGRSMIRAFLRAITGWGILAFGVDLRNQFTDRHGWTSCSVPVRPCGRPALARSTLLQA</sequence>
<reference evidence="2" key="2">
    <citation type="submission" date="2020-10" db="EMBL/GenBank/DDBJ databases">
        <authorList>
            <person name="Cooper E.A."/>
            <person name="Brenton Z.W."/>
            <person name="Flinn B.S."/>
            <person name="Jenkins J."/>
            <person name="Shu S."/>
            <person name="Flowers D."/>
            <person name="Luo F."/>
            <person name="Wang Y."/>
            <person name="Xia P."/>
            <person name="Barry K."/>
            <person name="Daum C."/>
            <person name="Lipzen A."/>
            <person name="Yoshinaga Y."/>
            <person name="Schmutz J."/>
            <person name="Saski C."/>
            <person name="Vermerris W."/>
            <person name="Kresovich S."/>
        </authorList>
    </citation>
    <scope>NUCLEOTIDE SEQUENCE</scope>
</reference>
<dbReference type="AlphaFoldDB" id="A0A921UQE5"/>
<accession>A0A921UQE5</accession>
<dbReference type="EMBL" id="CM027682">
    <property type="protein sequence ID" value="KAG0537911.1"/>
    <property type="molecule type" value="Genomic_DNA"/>
</dbReference>
<evidence type="ECO:0000313" key="2">
    <source>
        <dbReference type="EMBL" id="KAG0537911.1"/>
    </source>
</evidence>
<evidence type="ECO:0000256" key="1">
    <source>
        <dbReference type="SAM" id="SignalP"/>
    </source>
</evidence>
<proteinExistence type="predicted"/>
<reference evidence="2" key="1">
    <citation type="journal article" date="2019" name="BMC Genomics">
        <title>A new reference genome for Sorghum bicolor reveals high levels of sequence similarity between sweet and grain genotypes: implications for the genetics of sugar metabolism.</title>
        <authorList>
            <person name="Cooper E.A."/>
            <person name="Brenton Z.W."/>
            <person name="Flinn B.S."/>
            <person name="Jenkins J."/>
            <person name="Shu S."/>
            <person name="Flowers D."/>
            <person name="Luo F."/>
            <person name="Wang Y."/>
            <person name="Xia P."/>
            <person name="Barry K."/>
            <person name="Daum C."/>
            <person name="Lipzen A."/>
            <person name="Yoshinaga Y."/>
            <person name="Schmutz J."/>
            <person name="Saski C."/>
            <person name="Vermerris W."/>
            <person name="Kresovich S."/>
        </authorList>
    </citation>
    <scope>NUCLEOTIDE SEQUENCE</scope>
</reference>
<comment type="caution">
    <text evidence="2">The sequence shown here is derived from an EMBL/GenBank/DDBJ whole genome shotgun (WGS) entry which is preliminary data.</text>
</comment>
<evidence type="ECO:0000313" key="3">
    <source>
        <dbReference type="Proteomes" id="UP000807115"/>
    </source>
</evidence>
<dbReference type="Proteomes" id="UP000807115">
    <property type="component" value="Chromosome 3"/>
</dbReference>
<name>A0A921UQE5_SORBI</name>
<feature type="chain" id="PRO_5038100611" description="CASP-like protein" evidence="1">
    <location>
        <begin position="19"/>
        <end position="169"/>
    </location>
</feature>
<feature type="non-terminal residue" evidence="2">
    <location>
        <position position="169"/>
    </location>
</feature>
<protein>
    <recommendedName>
        <fullName evidence="4">CASP-like protein</fullName>
    </recommendedName>
</protein>
<organism evidence="2 3">
    <name type="scientific">Sorghum bicolor</name>
    <name type="common">Sorghum</name>
    <name type="synonym">Sorghum vulgare</name>
    <dbReference type="NCBI Taxonomy" id="4558"/>
    <lineage>
        <taxon>Eukaryota</taxon>
        <taxon>Viridiplantae</taxon>
        <taxon>Streptophyta</taxon>
        <taxon>Embryophyta</taxon>
        <taxon>Tracheophyta</taxon>
        <taxon>Spermatophyta</taxon>
        <taxon>Magnoliopsida</taxon>
        <taxon>Liliopsida</taxon>
        <taxon>Poales</taxon>
        <taxon>Poaceae</taxon>
        <taxon>PACMAD clade</taxon>
        <taxon>Panicoideae</taxon>
        <taxon>Andropogonodae</taxon>
        <taxon>Andropogoneae</taxon>
        <taxon>Sorghinae</taxon>
        <taxon>Sorghum</taxon>
    </lineage>
</organism>
<gene>
    <name evidence="2" type="ORF">BDA96_03G189200</name>
</gene>